<dbReference type="PANTHER" id="PTHR30258">
    <property type="entry name" value="TYPE II SECRETION SYSTEM PROTEIN GSPE-RELATED"/>
    <property type="match status" value="1"/>
</dbReference>
<dbReference type="SUPFAM" id="SSF160246">
    <property type="entry name" value="EspE N-terminal domain-like"/>
    <property type="match status" value="1"/>
</dbReference>
<dbReference type="SMART" id="SM00382">
    <property type="entry name" value="AAA"/>
    <property type="match status" value="1"/>
</dbReference>
<gene>
    <name evidence="5" type="ORF">PQO03_17740</name>
</gene>
<evidence type="ECO:0000313" key="5">
    <source>
        <dbReference type="EMBL" id="WDE97670.1"/>
    </source>
</evidence>
<protein>
    <submittedName>
        <fullName evidence="5">GspE/PulE family protein</fullName>
    </submittedName>
</protein>
<accession>A0ABY7VTY4</accession>
<comment type="similarity">
    <text evidence="1">Belongs to the GSP E family.</text>
</comment>
<dbReference type="EMBL" id="CP117812">
    <property type="protein sequence ID" value="WDE97670.1"/>
    <property type="molecule type" value="Genomic_DNA"/>
</dbReference>
<reference evidence="5 6" key="1">
    <citation type="submission" date="2023-02" db="EMBL/GenBank/DDBJ databases">
        <title>Genome sequence of Lentisphaera profundi SAORIC-696.</title>
        <authorList>
            <person name="Kim e."/>
            <person name="Cho J.-C."/>
            <person name="Choi A."/>
            <person name="Kang I."/>
        </authorList>
    </citation>
    <scope>NUCLEOTIDE SEQUENCE [LARGE SCALE GENOMIC DNA]</scope>
    <source>
        <strain evidence="5 6">SAORIC-696</strain>
    </source>
</reference>
<dbReference type="SUPFAM" id="SSF52540">
    <property type="entry name" value="P-loop containing nucleoside triphosphate hydrolases"/>
    <property type="match status" value="1"/>
</dbReference>
<feature type="domain" description="Bacterial type II secretion system protein E" evidence="4">
    <location>
        <begin position="358"/>
        <end position="372"/>
    </location>
</feature>
<dbReference type="Pfam" id="PF00437">
    <property type="entry name" value="T2SSE"/>
    <property type="match status" value="1"/>
</dbReference>
<dbReference type="InterPro" id="IPR007831">
    <property type="entry name" value="T2SS_GspE_N"/>
</dbReference>
<dbReference type="Gene3D" id="3.30.450.90">
    <property type="match status" value="1"/>
</dbReference>
<evidence type="ECO:0000256" key="1">
    <source>
        <dbReference type="ARBA" id="ARBA00006611"/>
    </source>
</evidence>
<dbReference type="InterPro" id="IPR003593">
    <property type="entry name" value="AAA+_ATPase"/>
</dbReference>
<dbReference type="PROSITE" id="PS00662">
    <property type="entry name" value="T2SP_E"/>
    <property type="match status" value="1"/>
</dbReference>
<dbReference type="InterPro" id="IPR037257">
    <property type="entry name" value="T2SS_E_N_sf"/>
</dbReference>
<keyword evidence="6" id="KW-1185">Reference proteome</keyword>
<dbReference type="Gene3D" id="3.40.50.300">
    <property type="entry name" value="P-loop containing nucleotide triphosphate hydrolases"/>
    <property type="match status" value="1"/>
</dbReference>
<keyword evidence="2" id="KW-0547">Nucleotide-binding</keyword>
<organism evidence="5 6">
    <name type="scientific">Lentisphaera profundi</name>
    <dbReference type="NCBI Taxonomy" id="1658616"/>
    <lineage>
        <taxon>Bacteria</taxon>
        <taxon>Pseudomonadati</taxon>
        <taxon>Lentisphaerota</taxon>
        <taxon>Lentisphaeria</taxon>
        <taxon>Lentisphaerales</taxon>
        <taxon>Lentisphaeraceae</taxon>
        <taxon>Lentisphaera</taxon>
    </lineage>
</organism>
<dbReference type="Pfam" id="PF05157">
    <property type="entry name" value="MshEN"/>
    <property type="match status" value="1"/>
</dbReference>
<dbReference type="PANTHER" id="PTHR30258:SF2">
    <property type="entry name" value="COMG OPERON PROTEIN 1"/>
    <property type="match status" value="1"/>
</dbReference>
<evidence type="ECO:0000256" key="2">
    <source>
        <dbReference type="ARBA" id="ARBA00022741"/>
    </source>
</evidence>
<evidence type="ECO:0000256" key="3">
    <source>
        <dbReference type="ARBA" id="ARBA00022840"/>
    </source>
</evidence>
<sequence>MKFLSQELIVQALKKNPKFESIEKPFDEWLLVDSGEVSEQELLEAYASICESTLVDEDEINEIERSEDINQEYLEEKHILPLQLNEAIQQIAVASPYLLNNISQQWKAFYDLDVEFVLLRKSFINRKINEIYHQGNKELFYDADDEKSLQDLAKEAPIVRLVNDVFSRALELRASDIHVEPGERELNIRFRIDGVLQTFFTPPRQQYSAIASRLKLIGGLNIAEHRIPQDGRIELMIVGQSTDVRMNTLPGMYGESIVMRLLMKNIQSFSLQTVGMNEALRIKFNKLIKNPHGLILVVGPTGSGKTTTLYCALNLLNSGNEKIITIEDPIEYQINGITQVQVKASVGLTFSNGLRAIVRQDPDIILVGEIRDKETADICINAALTGHLVLSTLHTNDAAGAISRLQDMGVENFLIASSLIGVLSQRLVRRSCEVCKGDIQQVCKNCGNTGYKGRIGIYELLMMSPVLQKAVINKQDSGELNKIAREEGMQVIRDNGLEKVAQGVTTQEEIIRVCSK</sequence>
<keyword evidence="3" id="KW-0067">ATP-binding</keyword>
<dbReference type="Proteomes" id="UP001214250">
    <property type="component" value="Chromosome 2"/>
</dbReference>
<dbReference type="CDD" id="cd01129">
    <property type="entry name" value="PulE-GspE-like"/>
    <property type="match status" value="1"/>
</dbReference>
<dbReference type="InterPro" id="IPR001482">
    <property type="entry name" value="T2SS/T4SS_dom"/>
</dbReference>
<evidence type="ECO:0000313" key="6">
    <source>
        <dbReference type="Proteomes" id="UP001214250"/>
    </source>
</evidence>
<evidence type="ECO:0000259" key="4">
    <source>
        <dbReference type="PROSITE" id="PS00662"/>
    </source>
</evidence>
<dbReference type="InterPro" id="IPR027417">
    <property type="entry name" value="P-loop_NTPase"/>
</dbReference>
<dbReference type="RefSeq" id="WP_274152198.1">
    <property type="nucleotide sequence ID" value="NZ_CP117812.1"/>
</dbReference>
<name>A0ABY7VTY4_9BACT</name>
<proteinExistence type="inferred from homology"/>